<sequence length="675" mass="75535">MAYAIPTDDYAPQDHLNRSSPRRFNRLLTSVLGSPFVTTSDLPHDGFAAMRMLVDEDLETVDGAFNAVPRAETVTRPPSPSPSFSTDTYHIVNWTETLDSASSHPRPSFSDAAPSCSFLPGPSRRSMPQGYHTPPGHPHTPYNTIRSCSAGSFKASRSLGLLPRIWEVLRESSPGKKGKRRFDLSPDLWNEFGANGYIDYANLPPLDGEEGELIDDEACFIDVRSVAGLDILAQIPEEVALHLMTFLDLSDIIACLRVSRVWHQLASDNSVWHSLFMRRREDGWAVDFRRITPEFSSPVPLFAYDHISLQSRSTNTISPLEPNWYNLYRSRGELDRRWSGNAHVVGDLEDKENVSAWEPRVRRLLGHSDSVYCVEFDSSKIVTGSRDRTIKVWSLQTGRCLATFSGHRGSVLCLKFELDFDLDNAHALSEQSGWRKGLMVSGSSDCSVCVWDLYCHPAGGGEDMAIVAELRGILTGHTGGVLDLRIEKDWIISCGKDANIFMWDRNTLELHRSFHGHEGPVNAVGVQGDRLASASGDGKMILWDITKGERLRTFEAHDRGLACIEFKGDVIVSGSNDCKIKIWDAATGECLRTLVGHESLVRTLSYEPLSGRLVSGSYDRTIKVWDIKTGKMIREFRNLHLSHIFDIKFDCSRIVRYVVSFARRVGYLPLLQCLA</sequence>
<gene>
    <name evidence="1" type="ORF">BDY19DRAFT_942223</name>
</gene>
<reference evidence="1" key="1">
    <citation type="journal article" date="2021" name="Environ. Microbiol.">
        <title>Gene family expansions and transcriptome signatures uncover fungal adaptations to wood decay.</title>
        <authorList>
            <person name="Hage H."/>
            <person name="Miyauchi S."/>
            <person name="Viragh M."/>
            <person name="Drula E."/>
            <person name="Min B."/>
            <person name="Chaduli D."/>
            <person name="Navarro D."/>
            <person name="Favel A."/>
            <person name="Norest M."/>
            <person name="Lesage-Meessen L."/>
            <person name="Balint B."/>
            <person name="Merenyi Z."/>
            <person name="de Eugenio L."/>
            <person name="Morin E."/>
            <person name="Martinez A.T."/>
            <person name="Baldrian P."/>
            <person name="Stursova M."/>
            <person name="Martinez M.J."/>
            <person name="Novotny C."/>
            <person name="Magnuson J.K."/>
            <person name="Spatafora J.W."/>
            <person name="Maurice S."/>
            <person name="Pangilinan J."/>
            <person name="Andreopoulos W."/>
            <person name="LaButti K."/>
            <person name="Hundley H."/>
            <person name="Na H."/>
            <person name="Kuo A."/>
            <person name="Barry K."/>
            <person name="Lipzen A."/>
            <person name="Henrissat B."/>
            <person name="Riley R."/>
            <person name="Ahrendt S."/>
            <person name="Nagy L.G."/>
            <person name="Grigoriev I.V."/>
            <person name="Martin F."/>
            <person name="Rosso M.N."/>
        </authorList>
    </citation>
    <scope>NUCLEOTIDE SEQUENCE</scope>
    <source>
        <strain evidence="1">CBS 384.51</strain>
    </source>
</reference>
<dbReference type="Proteomes" id="UP001055072">
    <property type="component" value="Unassembled WGS sequence"/>
</dbReference>
<evidence type="ECO:0000313" key="2">
    <source>
        <dbReference type="Proteomes" id="UP001055072"/>
    </source>
</evidence>
<proteinExistence type="predicted"/>
<keyword evidence="2" id="KW-1185">Reference proteome</keyword>
<dbReference type="EMBL" id="MU274910">
    <property type="protein sequence ID" value="KAI0089405.1"/>
    <property type="molecule type" value="Genomic_DNA"/>
</dbReference>
<protein>
    <submittedName>
        <fullName evidence="1">WD40-repeat-containing domain protein</fullName>
    </submittedName>
</protein>
<evidence type="ECO:0000313" key="1">
    <source>
        <dbReference type="EMBL" id="KAI0089405.1"/>
    </source>
</evidence>
<accession>A0ACB8U596</accession>
<name>A0ACB8U596_9APHY</name>
<organism evidence="1 2">
    <name type="scientific">Irpex rosettiformis</name>
    <dbReference type="NCBI Taxonomy" id="378272"/>
    <lineage>
        <taxon>Eukaryota</taxon>
        <taxon>Fungi</taxon>
        <taxon>Dikarya</taxon>
        <taxon>Basidiomycota</taxon>
        <taxon>Agaricomycotina</taxon>
        <taxon>Agaricomycetes</taxon>
        <taxon>Polyporales</taxon>
        <taxon>Irpicaceae</taxon>
        <taxon>Irpex</taxon>
    </lineage>
</organism>
<comment type="caution">
    <text evidence="1">The sequence shown here is derived from an EMBL/GenBank/DDBJ whole genome shotgun (WGS) entry which is preliminary data.</text>
</comment>